<evidence type="ECO:0000259" key="7">
    <source>
        <dbReference type="Pfam" id="PF04542"/>
    </source>
</evidence>
<dbReference type="InterPro" id="IPR013249">
    <property type="entry name" value="RNA_pol_sigma70_r4_t2"/>
</dbReference>
<dbReference type="Gene3D" id="1.10.10.10">
    <property type="entry name" value="Winged helix-like DNA-binding domain superfamily/Winged helix DNA-binding domain"/>
    <property type="match status" value="1"/>
</dbReference>
<keyword evidence="3" id="KW-0805">Transcription regulation</keyword>
<dbReference type="NCBIfam" id="NF006089">
    <property type="entry name" value="PRK08241.1"/>
    <property type="match status" value="1"/>
</dbReference>
<dbReference type="GO" id="GO:0016987">
    <property type="term" value="F:sigma factor activity"/>
    <property type="evidence" value="ECO:0007669"/>
    <property type="project" value="UniProtKB-KW"/>
</dbReference>
<dbReference type="InterPro" id="IPR039425">
    <property type="entry name" value="RNA_pol_sigma-70-like"/>
</dbReference>
<proteinExistence type="inferred from homology"/>
<keyword evidence="5" id="KW-0804">Transcription</keyword>
<dbReference type="SUPFAM" id="SSF54427">
    <property type="entry name" value="NTF2-like"/>
    <property type="match status" value="1"/>
</dbReference>
<dbReference type="EMBL" id="CADCUM010000026">
    <property type="protein sequence ID" value="CAA9369735.1"/>
    <property type="molecule type" value="Genomic_DNA"/>
</dbReference>
<dbReference type="InterPro" id="IPR007627">
    <property type="entry name" value="RNA_pol_sigma70_r2"/>
</dbReference>
<dbReference type="InterPro" id="IPR013325">
    <property type="entry name" value="RNA_pol_sigma_r2"/>
</dbReference>
<dbReference type="InterPro" id="IPR032710">
    <property type="entry name" value="NTF2-like_dom_sf"/>
</dbReference>
<name>A0A6J4N0W2_9ACTN</name>
<evidence type="ECO:0000256" key="1">
    <source>
        <dbReference type="ARBA" id="ARBA00010641"/>
    </source>
</evidence>
<feature type="domain" description="RNA polymerase sigma-70 region 2" evidence="7">
    <location>
        <begin position="32"/>
        <end position="94"/>
    </location>
</feature>
<dbReference type="Gene3D" id="3.10.450.50">
    <property type="match status" value="1"/>
</dbReference>
<dbReference type="NCBIfam" id="TIGR02960">
    <property type="entry name" value="SigX5"/>
    <property type="match status" value="1"/>
</dbReference>
<dbReference type="SUPFAM" id="SSF88659">
    <property type="entry name" value="Sigma3 and sigma4 domains of RNA polymerase sigma factors"/>
    <property type="match status" value="1"/>
</dbReference>
<feature type="region of interest" description="Disordered" evidence="6">
    <location>
        <begin position="1"/>
        <end position="24"/>
    </location>
</feature>
<comment type="subunit">
    <text evidence="2">Interacts transiently with the RNA polymerase catalytic core formed by RpoA, RpoB, RpoC and RpoZ (2 alpha, 1 beta, 1 beta' and 1 omega subunit) to form the RNA polymerase holoenzyme that can initiate transcription.</text>
</comment>
<feature type="domain" description="RNA polymerase sigma factor 70 region 4 type 2" evidence="8">
    <location>
        <begin position="151"/>
        <end position="198"/>
    </location>
</feature>
<dbReference type="NCBIfam" id="TIGR02937">
    <property type="entry name" value="sigma70-ECF"/>
    <property type="match status" value="1"/>
</dbReference>
<dbReference type="GO" id="GO:0003677">
    <property type="term" value="F:DNA binding"/>
    <property type="evidence" value="ECO:0007669"/>
    <property type="project" value="InterPro"/>
</dbReference>
<organism evidence="10">
    <name type="scientific">uncultured Nocardioides sp</name>
    <dbReference type="NCBI Taxonomy" id="198441"/>
    <lineage>
        <taxon>Bacteria</taxon>
        <taxon>Bacillati</taxon>
        <taxon>Actinomycetota</taxon>
        <taxon>Actinomycetes</taxon>
        <taxon>Propionibacteriales</taxon>
        <taxon>Nocardioidaceae</taxon>
        <taxon>Nocardioides</taxon>
        <taxon>environmental samples</taxon>
    </lineage>
</organism>
<comment type="similarity">
    <text evidence="1">Belongs to the sigma-70 factor family. ECF subfamily.</text>
</comment>
<dbReference type="InterPro" id="IPR013324">
    <property type="entry name" value="RNA_pol_sigma_r3/r4-like"/>
</dbReference>
<evidence type="ECO:0000256" key="3">
    <source>
        <dbReference type="ARBA" id="ARBA00023015"/>
    </source>
</evidence>
<dbReference type="InterPro" id="IPR037401">
    <property type="entry name" value="SnoaL-like"/>
</dbReference>
<dbReference type="Pfam" id="PF04542">
    <property type="entry name" value="Sigma70_r2"/>
    <property type="match status" value="1"/>
</dbReference>
<evidence type="ECO:0000259" key="9">
    <source>
        <dbReference type="Pfam" id="PF12680"/>
    </source>
</evidence>
<dbReference type="PANTHER" id="PTHR43133:SF65">
    <property type="entry name" value="ECF RNA POLYMERASE SIGMA FACTOR SIGG"/>
    <property type="match status" value="1"/>
</dbReference>
<protein>
    <submittedName>
        <fullName evidence="10">RNA polymerase sigma-70 factor</fullName>
    </submittedName>
</protein>
<dbReference type="PANTHER" id="PTHR43133">
    <property type="entry name" value="RNA POLYMERASE ECF-TYPE SIGMA FACTO"/>
    <property type="match status" value="1"/>
</dbReference>
<evidence type="ECO:0000313" key="10">
    <source>
        <dbReference type="EMBL" id="CAA9369735.1"/>
    </source>
</evidence>
<dbReference type="InterPro" id="IPR014284">
    <property type="entry name" value="RNA_pol_sigma-70_dom"/>
</dbReference>
<evidence type="ECO:0000256" key="6">
    <source>
        <dbReference type="SAM" id="MobiDB-lite"/>
    </source>
</evidence>
<dbReference type="SUPFAM" id="SSF88946">
    <property type="entry name" value="Sigma2 domain of RNA polymerase sigma factors"/>
    <property type="match status" value="1"/>
</dbReference>
<accession>A0A6J4N0W2</accession>
<dbReference type="Pfam" id="PF12680">
    <property type="entry name" value="SnoaL_2"/>
    <property type="match status" value="1"/>
</dbReference>
<sequence>MTSETTAGIDEGTAGAGPEAPDFETQTAPLRTELLAHCYRMMGSAVEAEDAVQETYLRAWRAFHGFEGRSSVRTWMYRIATNTCLNALSSASRRVLPQGLGGPPGDPTAPLNQRLDEAWLEPLPDAMLWTTAAPTPEEQLLSRENVTIAWTTALQNLPPNQRAVLLLREVLQLSAEETAETLGTTVASVNSALQRCRASIGEGLGSAEDAAAVDPAREEAAVAAFVDAFERHDFDAVVASLAADVTWQMPPFDRWYAGAEASARLSWTHCPATGPGDLRYLVTRANGQPAVGMYLRKGRDWEAFQFQVLRVDAAGKVDDVVGFFDAHLFRLAGLPLVLEAA</sequence>
<dbReference type="AlphaFoldDB" id="A0A6J4N0W2"/>
<dbReference type="Gene3D" id="1.10.1740.10">
    <property type="match status" value="1"/>
</dbReference>
<gene>
    <name evidence="10" type="ORF">AVDCRST_MAG32-504</name>
</gene>
<evidence type="ECO:0000259" key="8">
    <source>
        <dbReference type="Pfam" id="PF08281"/>
    </source>
</evidence>
<evidence type="ECO:0000256" key="5">
    <source>
        <dbReference type="ARBA" id="ARBA00023163"/>
    </source>
</evidence>
<keyword evidence="4" id="KW-0731">Sigma factor</keyword>
<dbReference type="CDD" id="cd06171">
    <property type="entry name" value="Sigma70_r4"/>
    <property type="match status" value="1"/>
</dbReference>
<reference evidence="10" key="1">
    <citation type="submission" date="2020-02" db="EMBL/GenBank/DDBJ databases">
        <authorList>
            <person name="Meier V. D."/>
        </authorList>
    </citation>
    <scope>NUCLEOTIDE SEQUENCE</scope>
    <source>
        <strain evidence="10">AVDCRST_MAG32</strain>
    </source>
</reference>
<dbReference type="InterPro" id="IPR014305">
    <property type="entry name" value="RNA_pol_sigma-G_actinobac"/>
</dbReference>
<dbReference type="InterPro" id="IPR036388">
    <property type="entry name" value="WH-like_DNA-bd_sf"/>
</dbReference>
<evidence type="ECO:0000256" key="4">
    <source>
        <dbReference type="ARBA" id="ARBA00023082"/>
    </source>
</evidence>
<feature type="domain" description="SnoaL-like" evidence="9">
    <location>
        <begin position="222"/>
        <end position="311"/>
    </location>
</feature>
<dbReference type="GO" id="GO:0006352">
    <property type="term" value="P:DNA-templated transcription initiation"/>
    <property type="evidence" value="ECO:0007669"/>
    <property type="project" value="InterPro"/>
</dbReference>
<dbReference type="Pfam" id="PF08281">
    <property type="entry name" value="Sigma70_r4_2"/>
    <property type="match status" value="1"/>
</dbReference>
<evidence type="ECO:0000256" key="2">
    <source>
        <dbReference type="ARBA" id="ARBA00011344"/>
    </source>
</evidence>